<proteinExistence type="predicted"/>
<dbReference type="PANTHER" id="PTHR47551">
    <property type="entry name" value="TUBULIN--TYROSINE LIGASE PBY1-RELATED"/>
    <property type="match status" value="1"/>
</dbReference>
<dbReference type="Proteomes" id="UP000245956">
    <property type="component" value="Unassembled WGS sequence"/>
</dbReference>
<organism evidence="3 4">
    <name type="scientific">Purpureocillium lilacinum</name>
    <name type="common">Paecilomyces lilacinus</name>
    <dbReference type="NCBI Taxonomy" id="33203"/>
    <lineage>
        <taxon>Eukaryota</taxon>
        <taxon>Fungi</taxon>
        <taxon>Dikarya</taxon>
        <taxon>Ascomycota</taxon>
        <taxon>Pezizomycotina</taxon>
        <taxon>Sordariomycetes</taxon>
        <taxon>Hypocreomycetidae</taxon>
        <taxon>Hypocreales</taxon>
        <taxon>Ophiocordycipitaceae</taxon>
        <taxon>Purpureocillium</taxon>
    </lineage>
</organism>
<reference evidence="3 4" key="1">
    <citation type="journal article" date="2016" name="Front. Microbiol.">
        <title>Genome and transcriptome sequences reveal the specific parasitism of the nematophagous Purpureocillium lilacinum 36-1.</title>
        <authorList>
            <person name="Xie J."/>
            <person name="Li S."/>
            <person name="Mo C."/>
            <person name="Xiao X."/>
            <person name="Peng D."/>
            <person name="Wang G."/>
            <person name="Xiao Y."/>
        </authorList>
    </citation>
    <scope>NUCLEOTIDE SEQUENCE [LARGE SCALE GENOMIC DNA]</scope>
    <source>
        <strain evidence="3 4">36-1</strain>
    </source>
</reference>
<sequence>MASSAELCTTTAPRTLCYDRRRPFGARSRCRWARGRPTFGAAPPSHAGEGPERVLPASVSFSSCLRPPLYYNAPAKVTEQPIDRSKRQGQRLDAPAPSRTPILTRREHLALAPPPPANLTAAMHILVTNDDGPPSPESSPYVHCLVKHLQEAGHVVSVCLPHTQRSWIGKAHMIGQTLTPTYYRPGKNVHADEADAVGTTHHRPAPSGDVEEWVLVDGTPASCVQIGLYHFFQDRGPIDLVVSGPNYGRNSTSVFALSSGTLGAALEAAVCRQKAIALSFAFFTRNHDPVIIESACRHSVRVIEALYQRWPTDDSVDLYSVNVPLVEDVERNATMWADMLQNYWSAGSCFEEVDADGAGDAADEEASIREGPGGEADVKDGTDASANAKRGHKHKHFKWAPRLTQLHKSVDESGPGNDGRTVKEGKTCITPLKANFAMAEGAFSRKEFVLPPLAAATSQQDLPVRTKNPAVDGSSPPLIRAIVAYEDPYVQPLILSALRSLGLGDKLDLVTELPSTGDDGVSLASLLPASDTRTLQITPYEAIDFEFAASHPQTCLVNSYMIRKALIRKHYLSSTVDHWAAKNPSSVLRRHVQRSEAFEVDYAEFLDDALVEAFDLRESMARNDEAPADDNPAAREWWILKPGMSDRGQGVRLFSTMEELQGIFDGWEAERPDSDDEGDDDDDDADGDGEENEGAGRGDGDYITTSHLRHFVAQPYVHPPLLLPSEPEPRKFHIRTYVLATGSLRVHVYRHMLALFAAKPYRAPWEHSPTDIDSYLTNTCLQEQQQQQQSGASPSSPPIDANGTSLTLRNTVQRFWSLPLERATLDDIFTQICASTGELFEAAARAMPVHFQTLPNAFEVFGLDFLVDAAGHAWLLEVNAFPDFKQTGGDLSSLVEGFWRGVAREAVAPFFGVEGSVAAEAGDGERADMVLVKDVDLGRR</sequence>
<feature type="domain" description="Survival protein SurE-like phosphatase/nucleotidase" evidence="2">
    <location>
        <begin position="125"/>
        <end position="345"/>
    </location>
</feature>
<accession>A0A2U3E390</accession>
<dbReference type="Gene3D" id="3.40.1210.10">
    <property type="entry name" value="Survival protein SurE-like phosphatase/nucleotidase"/>
    <property type="match status" value="1"/>
</dbReference>
<feature type="compositionally biased region" description="Acidic residues" evidence="1">
    <location>
        <begin position="673"/>
        <end position="693"/>
    </location>
</feature>
<dbReference type="InterPro" id="IPR002828">
    <property type="entry name" value="SurE-like_Pase/nucleotidase"/>
</dbReference>
<dbReference type="AlphaFoldDB" id="A0A2U3E390"/>
<dbReference type="PANTHER" id="PTHR47551:SF1">
    <property type="entry name" value="TUBULIN--TYROSINE LIGASE PBY1-RELATED"/>
    <property type="match status" value="1"/>
</dbReference>
<gene>
    <name evidence="3" type="ORF">PCL_01357</name>
</gene>
<evidence type="ECO:0000313" key="4">
    <source>
        <dbReference type="Proteomes" id="UP000245956"/>
    </source>
</evidence>
<feature type="region of interest" description="Disordered" evidence="1">
    <location>
        <begin position="666"/>
        <end position="703"/>
    </location>
</feature>
<dbReference type="InterPro" id="IPR027746">
    <property type="entry name" value="TTL"/>
</dbReference>
<dbReference type="GO" id="GO:0016787">
    <property type="term" value="F:hydrolase activity"/>
    <property type="evidence" value="ECO:0007669"/>
    <property type="project" value="InterPro"/>
</dbReference>
<feature type="region of interest" description="Disordered" evidence="1">
    <location>
        <begin position="76"/>
        <end position="98"/>
    </location>
</feature>
<feature type="region of interest" description="Disordered" evidence="1">
    <location>
        <begin position="782"/>
        <end position="803"/>
    </location>
</feature>
<evidence type="ECO:0000259" key="2">
    <source>
        <dbReference type="Pfam" id="PF01975"/>
    </source>
</evidence>
<name>A0A2U3E390_PURLI</name>
<dbReference type="PROSITE" id="PS51221">
    <property type="entry name" value="TTL"/>
    <property type="match status" value="1"/>
</dbReference>
<feature type="region of interest" description="Disordered" evidence="1">
    <location>
        <begin position="360"/>
        <end position="394"/>
    </location>
</feature>
<dbReference type="SUPFAM" id="SSF64167">
    <property type="entry name" value="SurE-like"/>
    <property type="match status" value="1"/>
</dbReference>
<dbReference type="Gene3D" id="3.30.470.20">
    <property type="entry name" value="ATP-grasp fold, B domain"/>
    <property type="match status" value="1"/>
</dbReference>
<dbReference type="Pfam" id="PF03133">
    <property type="entry name" value="TTL"/>
    <property type="match status" value="1"/>
</dbReference>
<dbReference type="GO" id="GO:0000932">
    <property type="term" value="C:P-body"/>
    <property type="evidence" value="ECO:0007669"/>
    <property type="project" value="TreeGrafter"/>
</dbReference>
<dbReference type="InterPro" id="IPR036523">
    <property type="entry name" value="SurE-like_sf"/>
</dbReference>
<dbReference type="InterPro" id="IPR004344">
    <property type="entry name" value="TTL/TTLL_fam"/>
</dbReference>
<dbReference type="Pfam" id="PF01975">
    <property type="entry name" value="SurE"/>
    <property type="match status" value="1"/>
</dbReference>
<dbReference type="EMBL" id="LCWV01000013">
    <property type="protein sequence ID" value="PWI68972.1"/>
    <property type="molecule type" value="Genomic_DNA"/>
</dbReference>
<evidence type="ECO:0000313" key="3">
    <source>
        <dbReference type="EMBL" id="PWI68972.1"/>
    </source>
</evidence>
<dbReference type="NCBIfam" id="TIGR00087">
    <property type="entry name" value="surE"/>
    <property type="match status" value="1"/>
</dbReference>
<comment type="caution">
    <text evidence="3">The sequence shown here is derived from an EMBL/GenBank/DDBJ whole genome shotgun (WGS) entry which is preliminary data.</text>
</comment>
<evidence type="ECO:0000256" key="1">
    <source>
        <dbReference type="SAM" id="MobiDB-lite"/>
    </source>
</evidence>
<dbReference type="SUPFAM" id="SSF56059">
    <property type="entry name" value="Glutathione synthetase ATP-binding domain-like"/>
    <property type="match status" value="1"/>
</dbReference>
<protein>
    <recommendedName>
        <fullName evidence="2">Survival protein SurE-like phosphatase/nucleotidase domain-containing protein</fullName>
    </recommendedName>
</protein>